<dbReference type="GO" id="GO:0003866">
    <property type="term" value="F:3-phosphoshikimate 1-carboxyvinyltransferase activity"/>
    <property type="evidence" value="ECO:0007669"/>
    <property type="project" value="UniProtKB-UniRule"/>
</dbReference>
<evidence type="ECO:0000313" key="9">
    <source>
        <dbReference type="EMBL" id="TCN70185.1"/>
    </source>
</evidence>
<feature type="binding site" evidence="7">
    <location>
        <position position="158"/>
    </location>
    <ligand>
        <name>3-phosphoshikimate</name>
        <dbReference type="ChEBI" id="CHEBI:145989"/>
    </ligand>
</feature>
<comment type="similarity">
    <text evidence="2 7">Belongs to the EPSP synthase family.</text>
</comment>
<dbReference type="InterPro" id="IPR006264">
    <property type="entry name" value="EPSP_synthase"/>
</dbReference>
<keyword evidence="3 7" id="KW-0028">Amino-acid biosynthesis</keyword>
<keyword evidence="7" id="KW-0963">Cytoplasm</keyword>
<dbReference type="PIRSF" id="PIRSF000505">
    <property type="entry name" value="EPSPS"/>
    <property type="match status" value="1"/>
</dbReference>
<reference evidence="9 10" key="1">
    <citation type="submission" date="2019-03" db="EMBL/GenBank/DDBJ databases">
        <title>Genomic Encyclopedia of Archaeal and Bacterial Type Strains, Phase II (KMG-II): from individual species to whole genera.</title>
        <authorList>
            <person name="Goeker M."/>
        </authorList>
    </citation>
    <scope>NUCLEOTIDE SEQUENCE [LARGE SCALE GENOMIC DNA]</scope>
    <source>
        <strain evidence="9 10">RL-C</strain>
    </source>
</reference>
<evidence type="ECO:0000256" key="2">
    <source>
        <dbReference type="ARBA" id="ARBA00009948"/>
    </source>
</evidence>
<feature type="binding site" evidence="7">
    <location>
        <position position="185"/>
    </location>
    <ligand>
        <name>3-phosphoshikimate</name>
        <dbReference type="ChEBI" id="CHEBI:145989"/>
    </ligand>
</feature>
<protein>
    <recommendedName>
        <fullName evidence="7">3-phosphoshikimate 1-carboxyvinyltransferase</fullName>
        <ecNumber evidence="7">2.5.1.19</ecNumber>
    </recommendedName>
    <alternativeName>
        <fullName evidence="7">5-enolpyruvylshikimate-3-phosphate synthase</fullName>
        <shortName evidence="7">EPSP synthase</shortName>
        <shortName evidence="7">EPSPS</shortName>
    </alternativeName>
</protein>
<feature type="binding site" evidence="7">
    <location>
        <position position="19"/>
    </location>
    <ligand>
        <name>3-phosphoshikimate</name>
        <dbReference type="ChEBI" id="CHEBI:145989"/>
    </ligand>
</feature>
<feature type="binding site" evidence="7">
    <location>
        <position position="24"/>
    </location>
    <ligand>
        <name>3-phosphoshikimate</name>
        <dbReference type="ChEBI" id="CHEBI:145989"/>
    </ligand>
</feature>
<dbReference type="HAMAP" id="MF_00210">
    <property type="entry name" value="EPSP_synth"/>
    <property type="match status" value="1"/>
</dbReference>
<feature type="binding site" evidence="7">
    <location>
        <position position="371"/>
    </location>
    <ligand>
        <name>phosphoenolpyruvate</name>
        <dbReference type="ChEBI" id="CHEBI:58702"/>
    </ligand>
</feature>
<dbReference type="GO" id="GO:0005737">
    <property type="term" value="C:cytoplasm"/>
    <property type="evidence" value="ECO:0007669"/>
    <property type="project" value="UniProtKB-SubCell"/>
</dbReference>
<dbReference type="PANTHER" id="PTHR21090">
    <property type="entry name" value="AROM/DEHYDROQUINATE SYNTHASE"/>
    <property type="match status" value="1"/>
</dbReference>
<keyword evidence="10" id="KW-1185">Reference proteome</keyword>
<feature type="binding site" evidence="7">
    <location>
        <position position="330"/>
    </location>
    <ligand>
        <name>phosphoenolpyruvate</name>
        <dbReference type="ChEBI" id="CHEBI:58702"/>
    </ligand>
</feature>
<name>A0A4R2ENV4_9BACT</name>
<evidence type="ECO:0000256" key="3">
    <source>
        <dbReference type="ARBA" id="ARBA00022605"/>
    </source>
</evidence>
<dbReference type="SUPFAM" id="SSF55205">
    <property type="entry name" value="EPT/RTPC-like"/>
    <property type="match status" value="1"/>
</dbReference>
<organism evidence="9 10">
    <name type="scientific">Acetobacteroides hydrogenigenes</name>
    <dbReference type="NCBI Taxonomy" id="979970"/>
    <lineage>
        <taxon>Bacteria</taxon>
        <taxon>Pseudomonadati</taxon>
        <taxon>Bacteroidota</taxon>
        <taxon>Bacteroidia</taxon>
        <taxon>Bacteroidales</taxon>
        <taxon>Rikenellaceae</taxon>
        <taxon>Acetobacteroides</taxon>
    </lineage>
</organism>
<comment type="caution">
    <text evidence="7">Lacks conserved residue(s) required for the propagation of feature annotation.</text>
</comment>
<comment type="pathway">
    <text evidence="1 7">Metabolic intermediate biosynthesis; chorismate biosynthesis; chorismate from D-erythrose 4-phosphate and phosphoenolpyruvate: step 6/7.</text>
</comment>
<comment type="subunit">
    <text evidence="7">Monomer.</text>
</comment>
<sequence length="412" mass="44029">MKEVRPSEVKGTVCIPASKSVVQRAVAAAMLARGTSIIHNPSTCNDCLAALNMARQLGATVVEEPNRWTITGDFRPSSTELSCGEAGLSIRMFTPIVSTLATKQTLTGHGSLTTRPMGGLEEAINQLGATCQTTNGLLPITVQGPMMGGTANIDGSLSSQILTGLLMAAPLAKQDVTLNVANLKSRPYIDITIEVMLQFGVEVENNSYQHFRVKANQQYKPYELRAEGDWSGAAFFLVAGVIAGKLRVENISSASKQADKEIVTAIKLAGGRITEGNGFFEVEKSPLKAFSFDATNCPDLFPPLAVLAAACKGTTLLKGVSRLTHKESNRAMAIQNEFAKAGISVVIEGDEMYIKGATPKSCTMESYNDHRMAMAAATLALIASGQIGITTPECVAKSYPEFWEHLENVLEH</sequence>
<dbReference type="Gene3D" id="3.65.10.10">
    <property type="entry name" value="Enolpyruvate transferase domain"/>
    <property type="match status" value="2"/>
</dbReference>
<evidence type="ECO:0000256" key="7">
    <source>
        <dbReference type="HAMAP-Rule" id="MF_00210"/>
    </source>
</evidence>
<dbReference type="Pfam" id="PF00275">
    <property type="entry name" value="EPSP_synthase"/>
    <property type="match status" value="1"/>
</dbReference>
<comment type="subcellular location">
    <subcellularLocation>
        <location evidence="7">Cytoplasm</location>
    </subcellularLocation>
</comment>
<dbReference type="UniPathway" id="UPA00053">
    <property type="reaction ID" value="UER00089"/>
</dbReference>
<feature type="binding site" evidence="7">
    <location>
        <position position="159"/>
    </location>
    <ligand>
        <name>3-phosphoshikimate</name>
        <dbReference type="ChEBI" id="CHEBI:145989"/>
    </ligand>
</feature>
<keyword evidence="5 7" id="KW-0057">Aromatic amino acid biosynthesis</keyword>
<dbReference type="RefSeq" id="WP_131838740.1">
    <property type="nucleotide sequence ID" value="NZ_SLWB01000004.1"/>
</dbReference>
<evidence type="ECO:0000256" key="4">
    <source>
        <dbReference type="ARBA" id="ARBA00022679"/>
    </source>
</evidence>
<feature type="binding site" evidence="7">
    <location>
        <position position="326"/>
    </location>
    <ligand>
        <name>3-phosphoshikimate</name>
        <dbReference type="ChEBI" id="CHEBI:145989"/>
    </ligand>
</feature>
<dbReference type="AlphaFoldDB" id="A0A4R2ENV4"/>
<evidence type="ECO:0000259" key="8">
    <source>
        <dbReference type="Pfam" id="PF00275"/>
    </source>
</evidence>
<dbReference type="InterPro" id="IPR013792">
    <property type="entry name" value="RNA3'P_cycl/enolpyr_Trfase_a/b"/>
</dbReference>
<dbReference type="CDD" id="cd01556">
    <property type="entry name" value="EPSP_synthase"/>
    <property type="match status" value="1"/>
</dbReference>
<comment type="caution">
    <text evidence="9">The sequence shown here is derived from an EMBL/GenBank/DDBJ whole genome shotgun (WGS) entry which is preliminary data.</text>
</comment>
<feature type="binding site" evidence="7">
    <location>
        <position position="87"/>
    </location>
    <ligand>
        <name>phosphoenolpyruvate</name>
        <dbReference type="ChEBI" id="CHEBI:58702"/>
    </ligand>
</feature>
<dbReference type="NCBIfam" id="TIGR01356">
    <property type="entry name" value="aroA"/>
    <property type="match status" value="1"/>
</dbReference>
<dbReference type="InterPro" id="IPR036968">
    <property type="entry name" value="Enolpyruvate_Tfrase_sf"/>
</dbReference>
<evidence type="ECO:0000256" key="1">
    <source>
        <dbReference type="ARBA" id="ARBA00004811"/>
    </source>
</evidence>
<dbReference type="GO" id="GO:0009073">
    <property type="term" value="P:aromatic amino acid family biosynthetic process"/>
    <property type="evidence" value="ECO:0007669"/>
    <property type="project" value="UniProtKB-KW"/>
</dbReference>
<feature type="binding site" evidence="7">
    <location>
        <position position="19"/>
    </location>
    <ligand>
        <name>phosphoenolpyruvate</name>
        <dbReference type="ChEBI" id="CHEBI:58702"/>
    </ligand>
</feature>
<evidence type="ECO:0000256" key="6">
    <source>
        <dbReference type="ARBA" id="ARBA00044633"/>
    </source>
</evidence>
<accession>A0A4R2ENV4</accession>
<dbReference type="InterPro" id="IPR001986">
    <property type="entry name" value="Enolpyruvate_Tfrase_dom"/>
</dbReference>
<comment type="catalytic activity">
    <reaction evidence="6">
        <text>3-phosphoshikimate + phosphoenolpyruvate = 5-O-(1-carboxyvinyl)-3-phosphoshikimate + phosphate</text>
        <dbReference type="Rhea" id="RHEA:21256"/>
        <dbReference type="ChEBI" id="CHEBI:43474"/>
        <dbReference type="ChEBI" id="CHEBI:57701"/>
        <dbReference type="ChEBI" id="CHEBI:58702"/>
        <dbReference type="ChEBI" id="CHEBI:145989"/>
        <dbReference type="EC" id="2.5.1.19"/>
    </reaction>
    <physiologicalReaction direction="left-to-right" evidence="6">
        <dbReference type="Rhea" id="RHEA:21257"/>
    </physiologicalReaction>
</comment>
<evidence type="ECO:0000313" key="10">
    <source>
        <dbReference type="Proteomes" id="UP000294830"/>
    </source>
</evidence>
<dbReference type="OrthoDB" id="9809920at2"/>
<dbReference type="EMBL" id="SLWB01000004">
    <property type="protein sequence ID" value="TCN70185.1"/>
    <property type="molecule type" value="Genomic_DNA"/>
</dbReference>
<dbReference type="GO" id="GO:0008652">
    <property type="term" value="P:amino acid biosynthetic process"/>
    <property type="evidence" value="ECO:0007669"/>
    <property type="project" value="UniProtKB-KW"/>
</dbReference>
<feature type="binding site" evidence="7">
    <location>
        <position position="299"/>
    </location>
    <ligand>
        <name>3-phosphoshikimate</name>
        <dbReference type="ChEBI" id="CHEBI:145989"/>
    </ligand>
</feature>
<evidence type="ECO:0000256" key="5">
    <source>
        <dbReference type="ARBA" id="ARBA00023141"/>
    </source>
</evidence>
<comment type="function">
    <text evidence="7">Catalyzes the transfer of the enolpyruvyl moiety of phosphoenolpyruvate (PEP) to the 5-hydroxyl of shikimate-3-phosphate (S3P) to produce enolpyruvyl shikimate-3-phosphate and inorganic phosphate.</text>
</comment>
<dbReference type="PANTHER" id="PTHR21090:SF5">
    <property type="entry name" value="PENTAFUNCTIONAL AROM POLYPEPTIDE"/>
    <property type="match status" value="1"/>
</dbReference>
<feature type="binding site" evidence="7">
    <location>
        <position position="160"/>
    </location>
    <ligand>
        <name>phosphoenolpyruvate</name>
        <dbReference type="ChEBI" id="CHEBI:58702"/>
    </ligand>
</feature>
<proteinExistence type="inferred from homology"/>
<feature type="active site" description="Proton acceptor" evidence="7">
    <location>
        <position position="299"/>
    </location>
</feature>
<feature type="domain" description="Enolpyruvate transferase" evidence="8">
    <location>
        <begin position="6"/>
        <end position="406"/>
    </location>
</feature>
<dbReference type="EC" id="2.5.1.19" evidence="7"/>
<feature type="binding site" evidence="7">
    <location>
        <position position="20"/>
    </location>
    <ligand>
        <name>3-phosphoshikimate</name>
        <dbReference type="ChEBI" id="CHEBI:145989"/>
    </ligand>
</feature>
<dbReference type="Proteomes" id="UP000294830">
    <property type="component" value="Unassembled WGS sequence"/>
</dbReference>
<feature type="binding site" evidence="7">
    <location>
        <position position="115"/>
    </location>
    <ligand>
        <name>phosphoenolpyruvate</name>
        <dbReference type="ChEBI" id="CHEBI:58702"/>
    </ligand>
</feature>
<dbReference type="GO" id="GO:0009423">
    <property type="term" value="P:chorismate biosynthetic process"/>
    <property type="evidence" value="ECO:0007669"/>
    <property type="project" value="UniProtKB-UniRule"/>
</dbReference>
<keyword evidence="4 7" id="KW-0808">Transferase</keyword>
<feature type="binding site" evidence="7">
    <location>
        <position position="397"/>
    </location>
    <ligand>
        <name>phosphoenolpyruvate</name>
        <dbReference type="ChEBI" id="CHEBI:58702"/>
    </ligand>
</feature>
<gene>
    <name evidence="7" type="primary">aroA</name>
    <name evidence="9" type="ORF">CLV25_104140</name>
</gene>
<feature type="binding site" evidence="7">
    <location>
        <position position="160"/>
    </location>
    <ligand>
        <name>3-phosphoshikimate</name>
        <dbReference type="ChEBI" id="CHEBI:145989"/>
    </ligand>
</feature>